<organism evidence="3 4">
    <name type="scientific">Planktothrix paucivesiculata PCC 9631</name>
    <dbReference type="NCBI Taxonomy" id="671071"/>
    <lineage>
        <taxon>Bacteria</taxon>
        <taxon>Bacillati</taxon>
        <taxon>Cyanobacteriota</taxon>
        <taxon>Cyanophyceae</taxon>
        <taxon>Oscillatoriophycideae</taxon>
        <taxon>Oscillatoriales</taxon>
        <taxon>Microcoleaceae</taxon>
        <taxon>Planktothrix</taxon>
    </lineage>
</organism>
<feature type="domain" description="Sialate O-acetylesterase" evidence="2">
    <location>
        <begin position="33"/>
        <end position="281"/>
    </location>
</feature>
<dbReference type="RefSeq" id="WP_083621197.1">
    <property type="nucleotide sequence ID" value="NZ_LR735016.1"/>
</dbReference>
<dbReference type="InterPro" id="IPR052940">
    <property type="entry name" value="Carb_Esterase_6"/>
</dbReference>
<comment type="caution">
    <text evidence="3">The sequence shown here is derived from an EMBL/GenBank/DDBJ whole genome shotgun (WGS) entry which is preliminary data.</text>
</comment>
<dbReference type="EMBL" id="CZCS02000214">
    <property type="protein sequence ID" value="VXD23289.1"/>
    <property type="molecule type" value="Genomic_DNA"/>
</dbReference>
<keyword evidence="4" id="KW-1185">Reference proteome</keyword>
<sequence>MKFKKNIIINLILFFYLILNGKNCANATLFKIKLLILGGQSNMVGYGSNMNSLPLNLKETQTAIWYDKNNKWTKLEAPTEPLPFSGGIPQNIGFGSEISLAHELSDQLKQPIAILKYARNSTSLTEDWKPGSTLYNNMIQRVKTSIDDFNLSQSNLPIAVLEISGFFWLQGEADAKYLISANQYQENLINFIQNIRRDLNSSNLPIIIGKIPIENNQKTTFGVNGFFPYAETVRQAQSNVTQILPNTTTVETIDLPRTEDNLHLNSPGLINLGERFAQQWLTLHHSRNHPEISPSTLQ</sequence>
<dbReference type="Gene3D" id="3.40.50.1110">
    <property type="entry name" value="SGNH hydrolase"/>
    <property type="match status" value="1"/>
</dbReference>
<name>A0A7Z9BVY9_9CYAN</name>
<evidence type="ECO:0000313" key="4">
    <source>
        <dbReference type="Proteomes" id="UP000182190"/>
    </source>
</evidence>
<proteinExistence type="predicted"/>
<dbReference type="Pfam" id="PF03629">
    <property type="entry name" value="SASA"/>
    <property type="match status" value="1"/>
</dbReference>
<evidence type="ECO:0000313" key="3">
    <source>
        <dbReference type="EMBL" id="VXD23289.1"/>
    </source>
</evidence>
<dbReference type="SUPFAM" id="SSF52266">
    <property type="entry name" value="SGNH hydrolase"/>
    <property type="match status" value="1"/>
</dbReference>
<dbReference type="InterPro" id="IPR005181">
    <property type="entry name" value="SASA"/>
</dbReference>
<evidence type="ECO:0000259" key="2">
    <source>
        <dbReference type="Pfam" id="PF03629"/>
    </source>
</evidence>
<dbReference type="PANTHER" id="PTHR31988">
    <property type="entry name" value="ESTERASE, PUTATIVE (DUF303)-RELATED"/>
    <property type="match status" value="1"/>
</dbReference>
<protein>
    <submittedName>
        <fullName evidence="3">Carbohydrate esterase, family CE6</fullName>
        <ecNumber evidence="3">3.1.1.-</ecNumber>
    </submittedName>
</protein>
<dbReference type="InterPro" id="IPR036514">
    <property type="entry name" value="SGNH_hydro_sf"/>
</dbReference>
<gene>
    <name evidence="3" type="ORF">PL9631_710088</name>
</gene>
<keyword evidence="1 3" id="KW-0378">Hydrolase</keyword>
<dbReference type="OrthoDB" id="9762066at2"/>
<dbReference type="Proteomes" id="UP000182190">
    <property type="component" value="Unassembled WGS sequence"/>
</dbReference>
<accession>A0A7Z9BVY9</accession>
<reference evidence="3" key="1">
    <citation type="submission" date="2019-10" db="EMBL/GenBank/DDBJ databases">
        <authorList>
            <consortium name="Genoscope - CEA"/>
            <person name="William W."/>
        </authorList>
    </citation>
    <scope>NUCLEOTIDE SEQUENCE [LARGE SCALE GENOMIC DNA]</scope>
    <source>
        <strain evidence="3">BBR_PRJEB10994</strain>
    </source>
</reference>
<dbReference type="PANTHER" id="PTHR31988:SF19">
    <property type="entry name" value="9-O-ACETYL-N-ACETYLNEURAMINIC ACID DEACETYLASE-RELATED"/>
    <property type="match status" value="1"/>
</dbReference>
<dbReference type="EC" id="3.1.1.-" evidence="3"/>
<dbReference type="AlphaFoldDB" id="A0A7Z9BVY9"/>
<evidence type="ECO:0000256" key="1">
    <source>
        <dbReference type="ARBA" id="ARBA00022801"/>
    </source>
</evidence>
<dbReference type="GO" id="GO:0016787">
    <property type="term" value="F:hydrolase activity"/>
    <property type="evidence" value="ECO:0007669"/>
    <property type="project" value="UniProtKB-KW"/>
</dbReference>